<dbReference type="OrthoDB" id="3796924at2759"/>
<proteinExistence type="predicted"/>
<gene>
    <name evidence="2" type="ORF">E8E13_000359</name>
</gene>
<accession>A0A9P4W2S5</accession>
<evidence type="ECO:0000256" key="1">
    <source>
        <dbReference type="SAM" id="MobiDB-lite"/>
    </source>
</evidence>
<sequence>MASQPDDNTQPSNSNINNKKRAREEQYPGESPAQSSKEGAVDPAPANERSPKKPRTDKANSKFHARIDVLINALLNSYEEVQTARGEHPVDKGARTTVEVDKAQRFILMRASEFMDGPLLFNSFPWLQGKYRQLLRDLDLPLDQIRILAAETEKVGFNDHGLYHGTKKEVKSRCAEILRVLRRDIITNEPITRSYDDAEARNQHDRKLEEQVASMITTQSRESENKLAVAFEAIASSNTAIASSNAAIASALKENAQTRSSQEVPSKGVSCSAAPVISMESASEDSSEAVREEYERKIQYQLERVHQEKASWYLKVEHRLREYNDGIEDLKKTQHGGPVPLSIMKLNVADTSACYHRLVQLWKDLKIAEGYDVTKLTMNKDLCYSFAIAMREAHFLLHLLVFYGDGHTELRNTGWSLDLMRSLQSDMTPYASDEPLIYCKEDVDVICIALQNAFPGQPLFKAPLISACTQVPKSIQARPV</sequence>
<comment type="caution">
    <text evidence="2">The sequence shown here is derived from an EMBL/GenBank/DDBJ whole genome shotgun (WGS) entry which is preliminary data.</text>
</comment>
<feature type="region of interest" description="Disordered" evidence="1">
    <location>
        <begin position="1"/>
        <end position="61"/>
    </location>
</feature>
<name>A0A9P4W2S5_CURKU</name>
<dbReference type="AlphaFoldDB" id="A0A9P4W2S5"/>
<dbReference type="EMBL" id="SWKU01000033">
    <property type="protein sequence ID" value="KAF2995320.1"/>
    <property type="molecule type" value="Genomic_DNA"/>
</dbReference>
<feature type="compositionally biased region" description="Basic and acidic residues" evidence="1">
    <location>
        <begin position="49"/>
        <end position="60"/>
    </location>
</feature>
<protein>
    <submittedName>
        <fullName evidence="2">Uncharacterized protein</fullName>
    </submittedName>
</protein>
<evidence type="ECO:0000313" key="3">
    <source>
        <dbReference type="Proteomes" id="UP000801428"/>
    </source>
</evidence>
<keyword evidence="3" id="KW-1185">Reference proteome</keyword>
<dbReference type="Proteomes" id="UP000801428">
    <property type="component" value="Unassembled WGS sequence"/>
</dbReference>
<organism evidence="2 3">
    <name type="scientific">Curvularia kusanoi</name>
    <name type="common">Cochliobolus kusanoi</name>
    <dbReference type="NCBI Taxonomy" id="90978"/>
    <lineage>
        <taxon>Eukaryota</taxon>
        <taxon>Fungi</taxon>
        <taxon>Dikarya</taxon>
        <taxon>Ascomycota</taxon>
        <taxon>Pezizomycotina</taxon>
        <taxon>Dothideomycetes</taxon>
        <taxon>Pleosporomycetidae</taxon>
        <taxon>Pleosporales</taxon>
        <taxon>Pleosporineae</taxon>
        <taxon>Pleosporaceae</taxon>
        <taxon>Curvularia</taxon>
    </lineage>
</organism>
<evidence type="ECO:0000313" key="2">
    <source>
        <dbReference type="EMBL" id="KAF2995320.1"/>
    </source>
</evidence>
<reference evidence="2" key="1">
    <citation type="submission" date="2019-04" db="EMBL/GenBank/DDBJ databases">
        <title>Sequencing of skin fungus with MAO and IRED activity.</title>
        <authorList>
            <person name="Marsaioli A.J."/>
            <person name="Bonatto J.M.C."/>
            <person name="Reis Junior O."/>
        </authorList>
    </citation>
    <scope>NUCLEOTIDE SEQUENCE</scope>
    <source>
        <strain evidence="2">30M1</strain>
    </source>
</reference>
<feature type="compositionally biased region" description="Polar residues" evidence="1">
    <location>
        <begin position="1"/>
        <end position="17"/>
    </location>
</feature>